<dbReference type="CDD" id="cd05233">
    <property type="entry name" value="SDR_c"/>
    <property type="match status" value="1"/>
</dbReference>
<reference evidence="3 4" key="1">
    <citation type="submission" date="2017-10" db="EMBL/GenBank/DDBJ databases">
        <title>Draft genome of Chryseomicrobium casticus sp. nov.</title>
        <authorList>
            <person name="Chakraborty R."/>
            <person name="Saha T."/>
        </authorList>
    </citation>
    <scope>NUCLEOTIDE SEQUENCE [LARGE SCALE GENOMIC DNA]</scope>
    <source>
        <strain evidence="3 4">ET03</strain>
    </source>
</reference>
<dbReference type="Proteomes" id="UP000228680">
    <property type="component" value="Unassembled WGS sequence"/>
</dbReference>
<dbReference type="FunFam" id="3.40.50.720:FF:000084">
    <property type="entry name" value="Short-chain dehydrogenase reductase"/>
    <property type="match status" value="1"/>
</dbReference>
<name>A0A2M9F0W5_9BACL</name>
<evidence type="ECO:0000313" key="3">
    <source>
        <dbReference type="EMBL" id="PJK17090.1"/>
    </source>
</evidence>
<dbReference type="PANTHER" id="PTHR42760">
    <property type="entry name" value="SHORT-CHAIN DEHYDROGENASES/REDUCTASES FAMILY MEMBER"/>
    <property type="match status" value="1"/>
</dbReference>
<dbReference type="GO" id="GO:0016616">
    <property type="term" value="F:oxidoreductase activity, acting on the CH-OH group of donors, NAD or NADP as acceptor"/>
    <property type="evidence" value="ECO:0007669"/>
    <property type="project" value="TreeGrafter"/>
</dbReference>
<sequence>MRFSKEVAIITGAASGIGQAVAIQLASEGAYVVLVDLNSCEKTIQQLNGADYLECLGDIRDKEFVQATVARTIEKFGEVHILVNNAGTCSRLDLEDMTLDQWDRDMDTNLKATFLFSQACVYPHMKDAGYGRIVNISSISGINGGVVSGGEKNGRSGPAYSASKGGVIALTRWVAKEVGKYGITCNSVAPGAVLTGITAGVAYDTSAQVIDRMGEPNDIAEAVLYFANRKAGYATSQVLKVDGGYSIG</sequence>
<gene>
    <name evidence="3" type="ORF">CQS04_08030</name>
</gene>
<dbReference type="SUPFAM" id="SSF51735">
    <property type="entry name" value="NAD(P)-binding Rossmann-fold domains"/>
    <property type="match status" value="1"/>
</dbReference>
<evidence type="ECO:0000313" key="4">
    <source>
        <dbReference type="Proteomes" id="UP000228680"/>
    </source>
</evidence>
<dbReference type="GO" id="GO:0030497">
    <property type="term" value="P:fatty acid elongation"/>
    <property type="evidence" value="ECO:0007669"/>
    <property type="project" value="TreeGrafter"/>
</dbReference>
<dbReference type="Gene3D" id="3.40.50.720">
    <property type="entry name" value="NAD(P)-binding Rossmann-like Domain"/>
    <property type="match status" value="1"/>
</dbReference>
<dbReference type="Pfam" id="PF13561">
    <property type="entry name" value="adh_short_C2"/>
    <property type="match status" value="1"/>
</dbReference>
<dbReference type="RefSeq" id="WP_100353636.1">
    <property type="nucleotide sequence ID" value="NZ_PCGR01000002.1"/>
</dbReference>
<evidence type="ECO:0000256" key="2">
    <source>
        <dbReference type="ARBA" id="ARBA00023002"/>
    </source>
</evidence>
<comment type="caution">
    <text evidence="3">The sequence shown here is derived from an EMBL/GenBank/DDBJ whole genome shotgun (WGS) entry which is preliminary data.</text>
</comment>
<keyword evidence="4" id="KW-1185">Reference proteome</keyword>
<dbReference type="PANTHER" id="PTHR42760:SF40">
    <property type="entry name" value="3-OXOACYL-[ACYL-CARRIER-PROTEIN] REDUCTASE, CHLOROPLASTIC"/>
    <property type="match status" value="1"/>
</dbReference>
<dbReference type="PROSITE" id="PS00061">
    <property type="entry name" value="ADH_SHORT"/>
    <property type="match status" value="1"/>
</dbReference>
<dbReference type="GO" id="GO:0008206">
    <property type="term" value="P:bile acid metabolic process"/>
    <property type="evidence" value="ECO:0007669"/>
    <property type="project" value="UniProtKB-ARBA"/>
</dbReference>
<dbReference type="InterPro" id="IPR002347">
    <property type="entry name" value="SDR_fam"/>
</dbReference>
<dbReference type="OrthoDB" id="9804774at2"/>
<accession>A0A2M9F0W5</accession>
<comment type="similarity">
    <text evidence="1">Belongs to the short-chain dehydrogenases/reductases (SDR) family.</text>
</comment>
<dbReference type="EMBL" id="PCGR01000002">
    <property type="protein sequence ID" value="PJK17090.1"/>
    <property type="molecule type" value="Genomic_DNA"/>
</dbReference>
<dbReference type="AlphaFoldDB" id="A0A2M9F0W5"/>
<dbReference type="PRINTS" id="PR00080">
    <property type="entry name" value="SDRFAMILY"/>
</dbReference>
<organism evidence="3 4">
    <name type="scientific">Chryseomicrobium excrementi</name>
    <dbReference type="NCBI Taxonomy" id="2041346"/>
    <lineage>
        <taxon>Bacteria</taxon>
        <taxon>Bacillati</taxon>
        <taxon>Bacillota</taxon>
        <taxon>Bacilli</taxon>
        <taxon>Bacillales</taxon>
        <taxon>Caryophanaceae</taxon>
        <taxon>Chryseomicrobium</taxon>
    </lineage>
</organism>
<protein>
    <submittedName>
        <fullName evidence="3">3-oxoacyl-ACP reductase</fullName>
    </submittedName>
</protein>
<dbReference type="InterPro" id="IPR036291">
    <property type="entry name" value="NAD(P)-bd_dom_sf"/>
</dbReference>
<dbReference type="PRINTS" id="PR00081">
    <property type="entry name" value="GDHRDH"/>
</dbReference>
<keyword evidence="2" id="KW-0560">Oxidoreductase</keyword>
<evidence type="ECO:0000256" key="1">
    <source>
        <dbReference type="ARBA" id="ARBA00006484"/>
    </source>
</evidence>
<proteinExistence type="inferred from homology"/>
<dbReference type="InterPro" id="IPR020904">
    <property type="entry name" value="Sc_DH/Rdtase_CS"/>
</dbReference>